<accession>A0ABW6CIV4</accession>
<gene>
    <name evidence="1" type="ORF">OCL97_01840</name>
</gene>
<reference evidence="1 2" key="1">
    <citation type="submission" date="2022-09" db="EMBL/GenBank/DDBJ databases">
        <title>New species of Phenylobacterium.</title>
        <authorList>
            <person name="Mieszkin S."/>
        </authorList>
    </citation>
    <scope>NUCLEOTIDE SEQUENCE [LARGE SCALE GENOMIC DNA]</scope>
    <source>
        <strain evidence="1 2">HK31-G</strain>
    </source>
</reference>
<dbReference type="EMBL" id="JAOTJD010000002">
    <property type="protein sequence ID" value="MFD3262699.1"/>
    <property type="molecule type" value="Genomic_DNA"/>
</dbReference>
<sequence>MMTNASPRPDNRRATARIMTHEVLKGLAAMARTSGGDMIQFLVFSGIWSANTQHLIGGKGRYAELTDIPPDSQRRPISEAVLADMLCMPRDIVARYVEKLVAEGAAERLGDGLVIPSAVFTRPEMMDRNNEIYARVLSLVSALRGAGFSFGDED</sequence>
<evidence type="ECO:0000313" key="1">
    <source>
        <dbReference type="EMBL" id="MFD3262699.1"/>
    </source>
</evidence>
<comment type="caution">
    <text evidence="1">The sequence shown here is derived from an EMBL/GenBank/DDBJ whole genome shotgun (WGS) entry which is preliminary data.</text>
</comment>
<dbReference type="RefSeq" id="WP_377367072.1">
    <property type="nucleotide sequence ID" value="NZ_JAOTJD010000002.1"/>
</dbReference>
<evidence type="ECO:0000313" key="2">
    <source>
        <dbReference type="Proteomes" id="UP001598130"/>
    </source>
</evidence>
<protein>
    <submittedName>
        <fullName evidence="1">Uncharacterized protein</fullName>
    </submittedName>
</protein>
<name>A0ABW6CIV4_9CAUL</name>
<dbReference type="Proteomes" id="UP001598130">
    <property type="component" value="Unassembled WGS sequence"/>
</dbReference>
<proteinExistence type="predicted"/>
<organism evidence="1 2">
    <name type="scientific">Phenylobacterium ferrooxidans</name>
    <dbReference type="NCBI Taxonomy" id="2982689"/>
    <lineage>
        <taxon>Bacteria</taxon>
        <taxon>Pseudomonadati</taxon>
        <taxon>Pseudomonadota</taxon>
        <taxon>Alphaproteobacteria</taxon>
        <taxon>Caulobacterales</taxon>
        <taxon>Caulobacteraceae</taxon>
        <taxon>Phenylobacterium</taxon>
    </lineage>
</organism>
<keyword evidence="2" id="KW-1185">Reference proteome</keyword>